<dbReference type="Gene3D" id="3.40.309.10">
    <property type="entry name" value="Aldehyde Dehydrogenase, Chain A, domain 2"/>
    <property type="match status" value="1"/>
</dbReference>
<evidence type="ECO:0000256" key="1">
    <source>
        <dbReference type="ARBA" id="ARBA00009986"/>
    </source>
</evidence>
<dbReference type="Gene3D" id="3.40.605.10">
    <property type="entry name" value="Aldehyde Dehydrogenase, Chain A, domain 1"/>
    <property type="match status" value="1"/>
</dbReference>
<dbReference type="InterPro" id="IPR016161">
    <property type="entry name" value="Ald_DH/histidinol_DH"/>
</dbReference>
<feature type="domain" description="Aldehyde dehydrogenase" evidence="6">
    <location>
        <begin position="18"/>
        <end position="474"/>
    </location>
</feature>
<organism evidence="7 8">
    <name type="scientific">Microbacterium gallinarum</name>
    <dbReference type="NCBI Taxonomy" id="2762209"/>
    <lineage>
        <taxon>Bacteria</taxon>
        <taxon>Bacillati</taxon>
        <taxon>Actinomycetota</taxon>
        <taxon>Actinomycetes</taxon>
        <taxon>Micrococcales</taxon>
        <taxon>Microbacteriaceae</taxon>
        <taxon>Microbacterium</taxon>
    </lineage>
</organism>
<dbReference type="InterPro" id="IPR029510">
    <property type="entry name" value="Ald_DH_CS_GLU"/>
</dbReference>
<proteinExistence type="inferred from homology"/>
<protein>
    <submittedName>
        <fullName evidence="7">Aldehyde dehydrogenase family protein</fullName>
    </submittedName>
</protein>
<comment type="similarity">
    <text evidence="1 5">Belongs to the aldehyde dehydrogenase family.</text>
</comment>
<keyword evidence="3" id="KW-0520">NAD</keyword>
<dbReference type="Pfam" id="PF00171">
    <property type="entry name" value="Aldedh"/>
    <property type="match status" value="1"/>
</dbReference>
<dbReference type="Proteomes" id="UP000602532">
    <property type="component" value="Unassembled WGS sequence"/>
</dbReference>
<evidence type="ECO:0000259" key="6">
    <source>
        <dbReference type="Pfam" id="PF00171"/>
    </source>
</evidence>
<dbReference type="PANTHER" id="PTHR42986">
    <property type="entry name" value="BENZALDEHYDE DEHYDROGENASE YFMT"/>
    <property type="match status" value="1"/>
</dbReference>
<evidence type="ECO:0000313" key="7">
    <source>
        <dbReference type="EMBL" id="MBD8022734.1"/>
    </source>
</evidence>
<dbReference type="EMBL" id="JACSPM010000001">
    <property type="protein sequence ID" value="MBD8022734.1"/>
    <property type="molecule type" value="Genomic_DNA"/>
</dbReference>
<dbReference type="SUPFAM" id="SSF53720">
    <property type="entry name" value="ALDH-like"/>
    <property type="match status" value="1"/>
</dbReference>
<evidence type="ECO:0000256" key="5">
    <source>
        <dbReference type="RuleBase" id="RU003345"/>
    </source>
</evidence>
<dbReference type="RefSeq" id="WP_191764417.1">
    <property type="nucleotide sequence ID" value="NZ_JACSPM010000001.1"/>
</dbReference>
<gene>
    <name evidence="7" type="ORF">H9622_03915</name>
</gene>
<dbReference type="PROSITE" id="PS00687">
    <property type="entry name" value="ALDEHYDE_DEHYDR_GLU"/>
    <property type="match status" value="1"/>
</dbReference>
<accession>A0ABR8X0F7</accession>
<dbReference type="InterPro" id="IPR016163">
    <property type="entry name" value="Ald_DH_C"/>
</dbReference>
<keyword evidence="8" id="KW-1185">Reference proteome</keyword>
<dbReference type="InterPro" id="IPR015590">
    <property type="entry name" value="Aldehyde_DH_dom"/>
</dbReference>
<feature type="active site" evidence="4">
    <location>
        <position position="252"/>
    </location>
</feature>
<evidence type="ECO:0000313" key="8">
    <source>
        <dbReference type="Proteomes" id="UP000602532"/>
    </source>
</evidence>
<evidence type="ECO:0000256" key="4">
    <source>
        <dbReference type="PROSITE-ProRule" id="PRU10007"/>
    </source>
</evidence>
<comment type="caution">
    <text evidence="7">The sequence shown here is derived from an EMBL/GenBank/DDBJ whole genome shotgun (WGS) entry which is preliminary data.</text>
</comment>
<evidence type="ECO:0000256" key="3">
    <source>
        <dbReference type="ARBA" id="ARBA00023027"/>
    </source>
</evidence>
<keyword evidence="2 5" id="KW-0560">Oxidoreductase</keyword>
<reference evidence="7 8" key="1">
    <citation type="submission" date="2020-08" db="EMBL/GenBank/DDBJ databases">
        <title>A Genomic Blueprint of the Chicken Gut Microbiome.</title>
        <authorList>
            <person name="Gilroy R."/>
            <person name="Ravi A."/>
            <person name="Getino M."/>
            <person name="Pursley I."/>
            <person name="Horton D.L."/>
            <person name="Alikhan N.-F."/>
            <person name="Baker D."/>
            <person name="Gharbi K."/>
            <person name="Hall N."/>
            <person name="Watson M."/>
            <person name="Adriaenssens E.M."/>
            <person name="Foster-Nyarko E."/>
            <person name="Jarju S."/>
            <person name="Secka A."/>
            <person name="Antonio M."/>
            <person name="Oren A."/>
            <person name="Chaudhuri R."/>
            <person name="La Ragione R.M."/>
            <person name="Hildebrand F."/>
            <person name="Pallen M.J."/>
        </authorList>
    </citation>
    <scope>NUCLEOTIDE SEQUENCE [LARGE SCALE GENOMIC DNA]</scope>
    <source>
        <strain evidence="7 8">Sa1CUA4</strain>
    </source>
</reference>
<dbReference type="InterPro" id="IPR016162">
    <property type="entry name" value="Ald_DH_N"/>
</dbReference>
<sequence>MTLLDSAVWTAKISVGGWTDGGGAPLTVRDAATGAAIGEVGAATPAQVAEAATRAAAAQKHWAALMPAARAAVMRRAGDLFEQNADEIAAWIVRESGGTWLKARSEVLAAAAECREAAALPSHPNGEVIPSNKPRWSFSRRLPVGVVTVIAPFNYPLTLAIRSVAPALGLGNAVLLKPDPRTSVGGGVAIQRVFDEAGLPAGVLQTLTGGAEVGIAAVEAPEVRVISFTGSTAAGRRVGETAARLLKRAHLELGGNNAIVVLPGADVERAAASGAYGSFLHQGQICQSAGRHLVHEAQHDEYVAALARIADSLRVADPYTDHDAQMGPIIDDGQFSAVCGIVDSAVGEGAEVVTGGPSGQRFFRPTVLRGMTPDMLAWREEIFGPVAPVLAYRTLDEAVDLVNASEYGLSVSLLGDVGTAISVADRIVSGKVHINDQTVNDEANIPFGGVGASGNGARFGGATANLEAFTETQWLTVRAEMEANPWPVPVR</sequence>
<evidence type="ECO:0000256" key="2">
    <source>
        <dbReference type="ARBA" id="ARBA00023002"/>
    </source>
</evidence>
<dbReference type="PANTHER" id="PTHR42986:SF1">
    <property type="entry name" value="BENZALDEHYDE DEHYDROGENASE YFMT"/>
    <property type="match status" value="1"/>
</dbReference>
<name>A0ABR8X0F7_9MICO</name>